<comment type="caution">
    <text evidence="7">The sequence shown here is derived from an EMBL/GenBank/DDBJ whole genome shotgun (WGS) entry which is preliminary data.</text>
</comment>
<evidence type="ECO:0000256" key="6">
    <source>
        <dbReference type="SAM" id="MobiDB-lite"/>
    </source>
</evidence>
<keyword evidence="8" id="KW-1185">Reference proteome</keyword>
<evidence type="ECO:0000256" key="2">
    <source>
        <dbReference type="ARBA" id="ARBA00023015"/>
    </source>
</evidence>
<feature type="compositionally biased region" description="Basic and acidic residues" evidence="6">
    <location>
        <begin position="1"/>
        <end position="10"/>
    </location>
</feature>
<comment type="subcellular location">
    <subcellularLocation>
        <location evidence="1">Nucleus</location>
    </subcellularLocation>
</comment>
<dbReference type="PANTHER" id="PTHR15405">
    <property type="entry name" value="PROLINE-RICH NUCLEAR RECEPTOR COACTIVATOR"/>
    <property type="match status" value="1"/>
</dbReference>
<evidence type="ECO:0000256" key="1">
    <source>
        <dbReference type="ARBA" id="ARBA00004123"/>
    </source>
</evidence>
<dbReference type="Pfam" id="PF15365">
    <property type="entry name" value="PNRC"/>
    <property type="match status" value="1"/>
</dbReference>
<dbReference type="InterPro" id="IPR028322">
    <property type="entry name" value="PNRC-like_rgn"/>
</dbReference>
<dbReference type="Proteomes" id="UP001075354">
    <property type="component" value="Chromosome 13"/>
</dbReference>
<dbReference type="AlphaFoldDB" id="A0AAV7X5L5"/>
<gene>
    <name evidence="7" type="ORF">ONE63_002875</name>
</gene>
<organism evidence="7 8">
    <name type="scientific">Megalurothrips usitatus</name>
    <name type="common">bean blossom thrips</name>
    <dbReference type="NCBI Taxonomy" id="439358"/>
    <lineage>
        <taxon>Eukaryota</taxon>
        <taxon>Metazoa</taxon>
        <taxon>Ecdysozoa</taxon>
        <taxon>Arthropoda</taxon>
        <taxon>Hexapoda</taxon>
        <taxon>Insecta</taxon>
        <taxon>Pterygota</taxon>
        <taxon>Neoptera</taxon>
        <taxon>Paraneoptera</taxon>
        <taxon>Thysanoptera</taxon>
        <taxon>Terebrantia</taxon>
        <taxon>Thripoidea</taxon>
        <taxon>Thripidae</taxon>
        <taxon>Megalurothrips</taxon>
    </lineage>
</organism>
<feature type="compositionally biased region" description="Pro residues" evidence="6">
    <location>
        <begin position="121"/>
        <end position="133"/>
    </location>
</feature>
<evidence type="ECO:0000256" key="5">
    <source>
        <dbReference type="ARBA" id="ARBA00023242"/>
    </source>
</evidence>
<reference evidence="7" key="1">
    <citation type="submission" date="2022-12" db="EMBL/GenBank/DDBJ databases">
        <title>Chromosome-level genome assembly of the bean flower thrips Megalurothrips usitatus.</title>
        <authorList>
            <person name="Ma L."/>
            <person name="Liu Q."/>
            <person name="Li H."/>
            <person name="Cai W."/>
        </authorList>
    </citation>
    <scope>NUCLEOTIDE SEQUENCE</scope>
    <source>
        <strain evidence="7">Cailab_2022a</strain>
    </source>
</reference>
<name>A0AAV7X5L5_9NEOP</name>
<proteinExistence type="predicted"/>
<feature type="compositionally biased region" description="Polar residues" evidence="6">
    <location>
        <begin position="84"/>
        <end position="108"/>
    </location>
</feature>
<evidence type="ECO:0008006" key="9">
    <source>
        <dbReference type="Google" id="ProtNLM"/>
    </source>
</evidence>
<feature type="region of interest" description="Disordered" evidence="6">
    <location>
        <begin position="1"/>
        <end position="133"/>
    </location>
</feature>
<accession>A0AAV7X5L5</accession>
<keyword evidence="5" id="KW-0539">Nucleus</keyword>
<evidence type="ECO:0000313" key="8">
    <source>
        <dbReference type="Proteomes" id="UP001075354"/>
    </source>
</evidence>
<evidence type="ECO:0000256" key="3">
    <source>
        <dbReference type="ARBA" id="ARBA00023159"/>
    </source>
</evidence>
<dbReference type="GO" id="GO:0016071">
    <property type="term" value="P:mRNA metabolic process"/>
    <property type="evidence" value="ECO:0007669"/>
    <property type="project" value="UniProtKB-ARBA"/>
</dbReference>
<keyword evidence="2" id="KW-0805">Transcription regulation</keyword>
<sequence>MVERGTDRHRSSNGGVFAKKGHVRVIKNSNMGHGQGQGPLGLRSLSSSPTKPDGKGCCSPDSFVASGSVKKGKRSHDAPVSPMSPFSRNNAPGGTTSPKDVTPRSSPSLGCHYAGAKFSEPPSPDSLPKPPMHWNPLVFCPESKDRFFEISEHLKMILKVQA</sequence>
<feature type="compositionally biased region" description="Low complexity" evidence="6">
    <location>
        <begin position="40"/>
        <end position="49"/>
    </location>
</feature>
<dbReference type="InterPro" id="IPR026780">
    <property type="entry name" value="PNRC1/2"/>
</dbReference>
<keyword evidence="4" id="KW-0804">Transcription</keyword>
<keyword evidence="3" id="KW-0010">Activator</keyword>
<evidence type="ECO:0000256" key="4">
    <source>
        <dbReference type="ARBA" id="ARBA00023163"/>
    </source>
</evidence>
<dbReference type="GO" id="GO:0005634">
    <property type="term" value="C:nucleus"/>
    <property type="evidence" value="ECO:0007669"/>
    <property type="project" value="UniProtKB-SubCell"/>
</dbReference>
<evidence type="ECO:0000313" key="7">
    <source>
        <dbReference type="EMBL" id="KAJ1521185.1"/>
    </source>
</evidence>
<dbReference type="EMBL" id="JAPTSV010000013">
    <property type="protein sequence ID" value="KAJ1521185.1"/>
    <property type="molecule type" value="Genomic_DNA"/>
</dbReference>
<protein>
    <recommendedName>
        <fullName evidence="9">Proline-rich nuclear receptor coactivator 2-like</fullName>
    </recommendedName>
</protein>